<gene>
    <name evidence="2" type="ORF">GS4_16_00080</name>
</gene>
<dbReference type="EMBL" id="BANX01000016">
    <property type="protein sequence ID" value="GAC68479.1"/>
    <property type="molecule type" value="Genomic_DNA"/>
</dbReference>
<dbReference type="Pfam" id="PF04230">
    <property type="entry name" value="PS_pyruv_trans"/>
    <property type="match status" value="1"/>
</dbReference>
<dbReference type="GO" id="GO:0016740">
    <property type="term" value="F:transferase activity"/>
    <property type="evidence" value="ECO:0007669"/>
    <property type="project" value="UniProtKB-KW"/>
</dbReference>
<protein>
    <submittedName>
        <fullName evidence="2">Polysaccharide pyruvyl transferase family protein</fullName>
    </submittedName>
</protein>
<proteinExistence type="predicted"/>
<evidence type="ECO:0000313" key="2">
    <source>
        <dbReference type="EMBL" id="GAC68479.1"/>
    </source>
</evidence>
<dbReference type="STRING" id="1223545.GS4_16_00080"/>
<comment type="caution">
    <text evidence="2">The sequence shown here is derived from an EMBL/GenBank/DDBJ whole genome shotgun (WGS) entry which is preliminary data.</text>
</comment>
<feature type="domain" description="Polysaccharide pyruvyl transferase" evidence="1">
    <location>
        <begin position="14"/>
        <end position="279"/>
    </location>
</feature>
<dbReference type="InterPro" id="IPR007345">
    <property type="entry name" value="Polysacch_pyruvyl_Trfase"/>
</dbReference>
<dbReference type="PANTHER" id="PTHR36836">
    <property type="entry name" value="COLANIC ACID BIOSYNTHESIS PROTEIN WCAK"/>
    <property type="match status" value="1"/>
</dbReference>
<evidence type="ECO:0000259" key="1">
    <source>
        <dbReference type="Pfam" id="PF04230"/>
    </source>
</evidence>
<sequence>MKSVLILHAYSSRNRGDGLLVEYAVRLAQEAFPAESVSVTVVARDCDSFSHLDVELVDALPRGLSELAAYARTLKRIANFDLILGVGGGYLRFGTPTEAMKAAVVHLPQLLATRRSSGQAVYLPQSVGPLRFGTRPIVQHLLGRTRQVFVRDDRSASDLTPCDNVVREPDLAIVLGEFRRTSESIDPVPVLTVRSVGGGVPHQVRSLASAIGVFDGYVQSSVGGNDDREAMRSLGARQLLDESELMAAGAAPRVVIAVRLHAALIALHNGHFVIHLAYERKGFGAFEDLGLLEYVHPVGTFAVSEVREQAQKLVTDTRARQEYDGLIQDRSERLAGARDRIVGALRSTAGART</sequence>
<dbReference type="eggNOG" id="COG2327">
    <property type="taxonomic scope" value="Bacteria"/>
</dbReference>
<keyword evidence="2" id="KW-0808">Transferase</keyword>
<organism evidence="2 3">
    <name type="scientific">Gordonia soli NBRC 108243</name>
    <dbReference type="NCBI Taxonomy" id="1223545"/>
    <lineage>
        <taxon>Bacteria</taxon>
        <taxon>Bacillati</taxon>
        <taxon>Actinomycetota</taxon>
        <taxon>Actinomycetes</taxon>
        <taxon>Mycobacteriales</taxon>
        <taxon>Gordoniaceae</taxon>
        <taxon>Gordonia</taxon>
    </lineage>
</organism>
<evidence type="ECO:0000313" key="3">
    <source>
        <dbReference type="Proteomes" id="UP000011666"/>
    </source>
</evidence>
<dbReference type="AlphaFoldDB" id="M0QJ61"/>
<reference evidence="2 3" key="1">
    <citation type="submission" date="2013-01" db="EMBL/GenBank/DDBJ databases">
        <title>Whole genome shotgun sequence of Gordonia soli NBRC 108243.</title>
        <authorList>
            <person name="Isaki-Nakamura S."/>
            <person name="Hosoyama A."/>
            <person name="Tsuchikane K."/>
            <person name="Ando Y."/>
            <person name="Baba S."/>
            <person name="Ohji S."/>
            <person name="Hamada M."/>
            <person name="Tamura T."/>
            <person name="Yamazoe A."/>
            <person name="Yamazaki S."/>
            <person name="Fujita N."/>
        </authorList>
    </citation>
    <scope>NUCLEOTIDE SEQUENCE [LARGE SCALE GENOMIC DNA]</scope>
    <source>
        <strain evidence="2 3">NBRC 108243</strain>
    </source>
</reference>
<accession>M0QJ61</accession>
<keyword evidence="3" id="KW-1185">Reference proteome</keyword>
<dbReference type="Proteomes" id="UP000011666">
    <property type="component" value="Unassembled WGS sequence"/>
</dbReference>
<dbReference type="PANTHER" id="PTHR36836:SF1">
    <property type="entry name" value="COLANIC ACID BIOSYNTHESIS PROTEIN WCAK"/>
    <property type="match status" value="1"/>
</dbReference>
<name>M0QJ61_9ACTN</name>